<sequence length="66" mass="7518">MASRGLVDRPRRPSVRSRLTLYRKPQRASTGLPRKSTLRHYMNCCHLVLPEGRKLPRSHLAAAPLS</sequence>
<protein>
    <submittedName>
        <fullName evidence="1">Uncharacterized protein</fullName>
    </submittedName>
</protein>
<reference evidence="1" key="2">
    <citation type="submission" date="2020-11" db="EMBL/GenBank/DDBJ databases">
        <authorList>
            <person name="McCartney M.A."/>
            <person name="Auch B."/>
            <person name="Kono T."/>
            <person name="Mallez S."/>
            <person name="Becker A."/>
            <person name="Gohl D.M."/>
            <person name="Silverstein K.A.T."/>
            <person name="Koren S."/>
            <person name="Bechman K.B."/>
            <person name="Herman A."/>
            <person name="Abrahante J.E."/>
            <person name="Garbe J."/>
        </authorList>
    </citation>
    <scope>NUCLEOTIDE SEQUENCE</scope>
    <source>
        <strain evidence="1">Duluth1</strain>
        <tissue evidence="1">Whole animal</tissue>
    </source>
</reference>
<proteinExistence type="predicted"/>
<evidence type="ECO:0000313" key="2">
    <source>
        <dbReference type="Proteomes" id="UP000828390"/>
    </source>
</evidence>
<reference evidence="1" key="1">
    <citation type="journal article" date="2019" name="bioRxiv">
        <title>The Genome of the Zebra Mussel, Dreissena polymorpha: A Resource for Invasive Species Research.</title>
        <authorList>
            <person name="McCartney M.A."/>
            <person name="Auch B."/>
            <person name="Kono T."/>
            <person name="Mallez S."/>
            <person name="Zhang Y."/>
            <person name="Obille A."/>
            <person name="Becker A."/>
            <person name="Abrahante J.E."/>
            <person name="Garbe J."/>
            <person name="Badalamenti J.P."/>
            <person name="Herman A."/>
            <person name="Mangelson H."/>
            <person name="Liachko I."/>
            <person name="Sullivan S."/>
            <person name="Sone E.D."/>
            <person name="Koren S."/>
            <person name="Silverstein K.A.T."/>
            <person name="Beckman K.B."/>
            <person name="Gohl D.M."/>
        </authorList>
    </citation>
    <scope>NUCLEOTIDE SEQUENCE</scope>
    <source>
        <strain evidence="1">Duluth1</strain>
        <tissue evidence="1">Whole animal</tissue>
    </source>
</reference>
<keyword evidence="2" id="KW-1185">Reference proteome</keyword>
<comment type="caution">
    <text evidence="1">The sequence shown here is derived from an EMBL/GenBank/DDBJ whole genome shotgun (WGS) entry which is preliminary data.</text>
</comment>
<accession>A0A9D4BXQ9</accession>
<dbReference type="EMBL" id="JAIWYP010000014">
    <property type="protein sequence ID" value="KAH3712923.1"/>
    <property type="molecule type" value="Genomic_DNA"/>
</dbReference>
<evidence type="ECO:0000313" key="1">
    <source>
        <dbReference type="EMBL" id="KAH3712923.1"/>
    </source>
</evidence>
<dbReference type="AlphaFoldDB" id="A0A9D4BXQ9"/>
<organism evidence="1 2">
    <name type="scientific">Dreissena polymorpha</name>
    <name type="common">Zebra mussel</name>
    <name type="synonym">Mytilus polymorpha</name>
    <dbReference type="NCBI Taxonomy" id="45954"/>
    <lineage>
        <taxon>Eukaryota</taxon>
        <taxon>Metazoa</taxon>
        <taxon>Spiralia</taxon>
        <taxon>Lophotrochozoa</taxon>
        <taxon>Mollusca</taxon>
        <taxon>Bivalvia</taxon>
        <taxon>Autobranchia</taxon>
        <taxon>Heteroconchia</taxon>
        <taxon>Euheterodonta</taxon>
        <taxon>Imparidentia</taxon>
        <taxon>Neoheterodontei</taxon>
        <taxon>Myida</taxon>
        <taxon>Dreissenoidea</taxon>
        <taxon>Dreissenidae</taxon>
        <taxon>Dreissena</taxon>
    </lineage>
</organism>
<dbReference type="Proteomes" id="UP000828390">
    <property type="component" value="Unassembled WGS sequence"/>
</dbReference>
<gene>
    <name evidence="1" type="ORF">DPMN_072683</name>
</gene>
<name>A0A9D4BXQ9_DREPO</name>